<name>A0A1W2TSR9_ROSNE</name>
<organism evidence="2">
    <name type="scientific">Rosellinia necatrix</name>
    <name type="common">White root-rot fungus</name>
    <dbReference type="NCBI Taxonomy" id="77044"/>
    <lineage>
        <taxon>Eukaryota</taxon>
        <taxon>Fungi</taxon>
        <taxon>Dikarya</taxon>
        <taxon>Ascomycota</taxon>
        <taxon>Pezizomycotina</taxon>
        <taxon>Sordariomycetes</taxon>
        <taxon>Xylariomycetidae</taxon>
        <taxon>Xylariales</taxon>
        <taxon>Xylariaceae</taxon>
        <taxon>Rosellinia</taxon>
    </lineage>
</organism>
<dbReference type="AlphaFoldDB" id="A0A1W2TSR9"/>
<accession>A0A1W2TSR9</accession>
<dbReference type="EMBL" id="DF977510">
    <property type="protein sequence ID" value="GAP91581.1"/>
    <property type="molecule type" value="Genomic_DNA"/>
</dbReference>
<evidence type="ECO:0000256" key="1">
    <source>
        <dbReference type="SAM" id="MobiDB-lite"/>
    </source>
</evidence>
<proteinExistence type="predicted"/>
<gene>
    <name evidence="2" type="ORF">SAMD00023353_6500060</name>
</gene>
<dbReference type="Proteomes" id="UP000054516">
    <property type="component" value="Unassembled WGS sequence"/>
</dbReference>
<feature type="region of interest" description="Disordered" evidence="1">
    <location>
        <begin position="1"/>
        <end position="60"/>
    </location>
</feature>
<feature type="compositionally biased region" description="Polar residues" evidence="1">
    <location>
        <begin position="28"/>
        <end position="45"/>
    </location>
</feature>
<reference evidence="2" key="1">
    <citation type="submission" date="2016-03" db="EMBL/GenBank/DDBJ databases">
        <title>Draft genome sequence of Rosellinia necatrix.</title>
        <authorList>
            <person name="Kanematsu S."/>
        </authorList>
    </citation>
    <scope>NUCLEOTIDE SEQUENCE [LARGE SCALE GENOMIC DNA]</scope>
    <source>
        <strain evidence="2">W97</strain>
    </source>
</reference>
<evidence type="ECO:0000313" key="2">
    <source>
        <dbReference type="EMBL" id="GAP91581.1"/>
    </source>
</evidence>
<sequence length="168" mass="19356">MLSMSDVKTRSPSRAKTWFQMVKAQISKPKNTPNDTTSPAFSGNAAQPKGEHRQKGQKGKSSLVPMFLHRPAAKWDPVPLLPDVVSADDLDWCELEAFLTYAYPSVEFNHHLVIDDHYLIYVPYPLTPNHRDEIEMIRRRNLRAAARELRRGRVEHSPDRRQPLEDDD</sequence>
<protein>
    <submittedName>
        <fullName evidence="2">Uncharacterized protein</fullName>
    </submittedName>
</protein>
<feature type="region of interest" description="Disordered" evidence="1">
    <location>
        <begin position="149"/>
        <end position="168"/>
    </location>
</feature>
<evidence type="ECO:0000313" key="3">
    <source>
        <dbReference type="Proteomes" id="UP000054516"/>
    </source>
</evidence>
<dbReference type="OrthoDB" id="4708914at2759"/>
<keyword evidence="3" id="KW-1185">Reference proteome</keyword>